<gene>
    <name evidence="3" type="ORF">K7G82_05995</name>
</gene>
<dbReference type="PANTHER" id="PTHR46825:SF9">
    <property type="entry name" value="BETA-LACTAMASE-RELATED DOMAIN-CONTAINING PROTEIN"/>
    <property type="match status" value="1"/>
</dbReference>
<dbReference type="Gene3D" id="3.40.710.10">
    <property type="entry name" value="DD-peptidase/beta-lactamase superfamily"/>
    <property type="match status" value="1"/>
</dbReference>
<proteinExistence type="predicted"/>
<dbReference type="Proteomes" id="UP000706039">
    <property type="component" value="Unassembled WGS sequence"/>
</dbReference>
<dbReference type="RefSeq" id="WP_222988912.1">
    <property type="nucleotide sequence ID" value="NZ_JAINVV010000003.1"/>
</dbReference>
<dbReference type="SUPFAM" id="SSF56601">
    <property type="entry name" value="beta-lactamase/transpeptidase-like"/>
    <property type="match status" value="1"/>
</dbReference>
<evidence type="ECO:0000313" key="3">
    <source>
        <dbReference type="EMBL" id="MBY8821833.1"/>
    </source>
</evidence>
<feature type="signal peptide" evidence="1">
    <location>
        <begin position="1"/>
        <end position="22"/>
    </location>
</feature>
<dbReference type="PANTHER" id="PTHR46825">
    <property type="entry name" value="D-ALANYL-D-ALANINE-CARBOXYPEPTIDASE/ENDOPEPTIDASE AMPH"/>
    <property type="match status" value="1"/>
</dbReference>
<dbReference type="InterPro" id="IPR050491">
    <property type="entry name" value="AmpC-like"/>
</dbReference>
<dbReference type="Pfam" id="PF00144">
    <property type="entry name" value="Beta-lactamase"/>
    <property type="match status" value="1"/>
</dbReference>
<dbReference type="InterPro" id="IPR006311">
    <property type="entry name" value="TAT_signal"/>
</dbReference>
<comment type="caution">
    <text evidence="3">The sequence shown here is derived from an EMBL/GenBank/DDBJ whole genome shotgun (WGS) entry which is preliminary data.</text>
</comment>
<keyword evidence="1" id="KW-0732">Signal</keyword>
<name>A0ABS7PKR6_9SPHN</name>
<evidence type="ECO:0000256" key="1">
    <source>
        <dbReference type="SAM" id="SignalP"/>
    </source>
</evidence>
<evidence type="ECO:0000259" key="2">
    <source>
        <dbReference type="Pfam" id="PF00144"/>
    </source>
</evidence>
<dbReference type="InterPro" id="IPR001466">
    <property type="entry name" value="Beta-lactam-related"/>
</dbReference>
<sequence length="381" mass="40117">MTISRRLVLATALMGATLPAWASAATPAAIGAEVDRVVNASIAAGETPGLQVAIFKDGKPLLVKSYGTASLELKTPVTNDGVFLIGSVTKQFTAAALLQLRDEGRLSMDDKLAKYYPDYPRAADITIRQMLHHTSGLHNYTADAPVMAEGAMTRTTDEWVQAFAKMPVTQDFEPGAKWDYSNTAYFLLGGIVEKVEGKPLATVLKARFFDPLGMTRTALDDEGEIVPGRVAGYDASAPGKFRNARLISLTFPGGAGAMRSTASDLARWNAALFGGKVLKPASLAEMTTPGKLSNGQLSSTGMPKVDGLRGEYGYALALSDVQGHQKIAHGGGIPGFNSSLSEFPKDHITVAVIANAIGKDAGAGKVAAKIERIAIGLPPEK</sequence>
<dbReference type="EMBL" id="JAINVV010000003">
    <property type="protein sequence ID" value="MBY8821833.1"/>
    <property type="molecule type" value="Genomic_DNA"/>
</dbReference>
<reference evidence="3 4" key="1">
    <citation type="submission" date="2021-08" db="EMBL/GenBank/DDBJ databases">
        <authorList>
            <person name="Tuo L."/>
        </authorList>
    </citation>
    <scope>NUCLEOTIDE SEQUENCE [LARGE SCALE GENOMIC DNA]</scope>
    <source>
        <strain evidence="3 4">JCM 31229</strain>
    </source>
</reference>
<accession>A0ABS7PKR6</accession>
<protein>
    <submittedName>
        <fullName evidence="3">Beta-lactamase family protein</fullName>
    </submittedName>
</protein>
<feature type="domain" description="Beta-lactamase-related" evidence="2">
    <location>
        <begin position="34"/>
        <end position="359"/>
    </location>
</feature>
<keyword evidence="4" id="KW-1185">Reference proteome</keyword>
<organism evidence="3 4">
    <name type="scientific">Sphingomonas colocasiae</name>
    <dbReference type="NCBI Taxonomy" id="1848973"/>
    <lineage>
        <taxon>Bacteria</taxon>
        <taxon>Pseudomonadati</taxon>
        <taxon>Pseudomonadota</taxon>
        <taxon>Alphaproteobacteria</taxon>
        <taxon>Sphingomonadales</taxon>
        <taxon>Sphingomonadaceae</taxon>
        <taxon>Sphingomonas</taxon>
    </lineage>
</organism>
<dbReference type="PROSITE" id="PS51318">
    <property type="entry name" value="TAT"/>
    <property type="match status" value="1"/>
</dbReference>
<dbReference type="InterPro" id="IPR012338">
    <property type="entry name" value="Beta-lactam/transpept-like"/>
</dbReference>
<feature type="chain" id="PRO_5045285906" evidence="1">
    <location>
        <begin position="23"/>
        <end position="381"/>
    </location>
</feature>
<evidence type="ECO:0000313" key="4">
    <source>
        <dbReference type="Proteomes" id="UP000706039"/>
    </source>
</evidence>